<evidence type="ECO:0000256" key="1">
    <source>
        <dbReference type="SAM" id="Phobius"/>
    </source>
</evidence>
<dbReference type="AlphaFoldDB" id="A0A1I7WKG2"/>
<evidence type="ECO:0000313" key="2">
    <source>
        <dbReference type="Proteomes" id="UP000095283"/>
    </source>
</evidence>
<keyword evidence="2" id="KW-1185">Reference proteome</keyword>
<name>A0A1I7WKG2_HETBA</name>
<accession>A0A1I7WKG2</accession>
<keyword evidence="1" id="KW-1133">Transmembrane helix</keyword>
<sequence length="58" mass="7041">MKRFHNHSLFFLSCPYYPEKQLIPIIVLFILITIMVSFRGRFENGFFKFLLVFFPYSS</sequence>
<organism evidence="2 3">
    <name type="scientific">Heterorhabditis bacteriophora</name>
    <name type="common">Entomopathogenic nematode worm</name>
    <dbReference type="NCBI Taxonomy" id="37862"/>
    <lineage>
        <taxon>Eukaryota</taxon>
        <taxon>Metazoa</taxon>
        <taxon>Ecdysozoa</taxon>
        <taxon>Nematoda</taxon>
        <taxon>Chromadorea</taxon>
        <taxon>Rhabditida</taxon>
        <taxon>Rhabditina</taxon>
        <taxon>Rhabditomorpha</taxon>
        <taxon>Strongyloidea</taxon>
        <taxon>Heterorhabditidae</taxon>
        <taxon>Heterorhabditis</taxon>
    </lineage>
</organism>
<dbReference type="Proteomes" id="UP000095283">
    <property type="component" value="Unplaced"/>
</dbReference>
<keyword evidence="1" id="KW-0472">Membrane</keyword>
<keyword evidence="1" id="KW-0812">Transmembrane</keyword>
<feature type="transmembrane region" description="Helical" evidence="1">
    <location>
        <begin position="20"/>
        <end position="38"/>
    </location>
</feature>
<protein>
    <submittedName>
        <fullName evidence="3">Uncharacterized protein</fullName>
    </submittedName>
</protein>
<dbReference type="WBParaSite" id="Hba_05523">
    <property type="protein sequence ID" value="Hba_05523"/>
    <property type="gene ID" value="Hba_05523"/>
</dbReference>
<reference evidence="3" key="1">
    <citation type="submission" date="2016-11" db="UniProtKB">
        <authorList>
            <consortium name="WormBaseParasite"/>
        </authorList>
    </citation>
    <scope>IDENTIFICATION</scope>
</reference>
<evidence type="ECO:0000313" key="3">
    <source>
        <dbReference type="WBParaSite" id="Hba_05523"/>
    </source>
</evidence>
<proteinExistence type="predicted"/>